<accession>B4S7B3</accession>
<dbReference type="EMBL" id="CP001108">
    <property type="protein sequence ID" value="ACF45950.1"/>
    <property type="molecule type" value="Genomic_DNA"/>
</dbReference>
<dbReference type="InterPro" id="IPR012840">
    <property type="entry name" value="NrdG2"/>
</dbReference>
<dbReference type="GO" id="GO:0051536">
    <property type="term" value="F:iron-sulfur cluster binding"/>
    <property type="evidence" value="ECO:0007669"/>
    <property type="project" value="UniProtKB-KW"/>
</dbReference>
<sequence length="251" mass="28306">MSTSGNSQLVNRGIAALEGVPLGGFLKQSCIDYPGMISAVLYTAGCNLRCIYCHNPELVLPDRIQRLGAEERETIVTWLVRNRMLLDAVVVTGGEPLLHPALPGLLGWIRELGLAVKLDTNGTFPSRLQAILTEELVDHVAMDLKAPLDYTKYSVICGRVFSHDMLHAIRRSLCLLRERQGESEIRTTLLKPYHLPEDIFSILDEAGQLWRSQTFRPEKTLQHIEAESYTVQEISCLTRVWRTKEERALLL</sequence>
<proteinExistence type="predicted"/>
<comment type="cofactor">
    <cofactor evidence="1">
        <name>[4Fe-4S] cluster</name>
        <dbReference type="ChEBI" id="CHEBI:49883"/>
    </cofactor>
</comment>
<evidence type="ECO:0000313" key="7">
    <source>
        <dbReference type="EMBL" id="ACF45950.1"/>
    </source>
</evidence>
<dbReference type="eggNOG" id="COG1180">
    <property type="taxonomic scope" value="Bacteria"/>
</dbReference>
<dbReference type="Gene3D" id="3.20.20.70">
    <property type="entry name" value="Aldolase class I"/>
    <property type="match status" value="1"/>
</dbReference>
<dbReference type="KEGG" id="paa:Paes_0907"/>
<organism evidence="7 8">
    <name type="scientific">Prosthecochloris aestuarii (strain DSM 271 / SK 413)</name>
    <dbReference type="NCBI Taxonomy" id="290512"/>
    <lineage>
        <taxon>Bacteria</taxon>
        <taxon>Pseudomonadati</taxon>
        <taxon>Chlorobiota</taxon>
        <taxon>Chlorobiia</taxon>
        <taxon>Chlorobiales</taxon>
        <taxon>Chlorobiaceae</taxon>
        <taxon>Prosthecochloris</taxon>
    </lineage>
</organism>
<dbReference type="SFLD" id="SFLDG01094">
    <property type="entry name" value="Uncharacterised_Radical_SAM_Su"/>
    <property type="match status" value="1"/>
</dbReference>
<dbReference type="STRING" id="290512.Paes_0907"/>
<dbReference type="RefSeq" id="WP_012505487.1">
    <property type="nucleotide sequence ID" value="NC_011059.1"/>
</dbReference>
<evidence type="ECO:0000256" key="4">
    <source>
        <dbReference type="ARBA" id="ARBA00023004"/>
    </source>
</evidence>
<dbReference type="PANTHER" id="PTHR11228">
    <property type="entry name" value="RADICAL SAM DOMAIN PROTEIN"/>
    <property type="match status" value="1"/>
</dbReference>
<evidence type="ECO:0000313" key="8">
    <source>
        <dbReference type="Proteomes" id="UP000002725"/>
    </source>
</evidence>
<dbReference type="HOGENOM" id="CLU_078147_2_1_10"/>
<evidence type="ECO:0000259" key="6">
    <source>
        <dbReference type="PROSITE" id="PS51918"/>
    </source>
</evidence>
<keyword evidence="4" id="KW-0408">Iron</keyword>
<dbReference type="SFLD" id="SFLDS00029">
    <property type="entry name" value="Radical_SAM"/>
    <property type="match status" value="1"/>
</dbReference>
<dbReference type="InterPro" id="IPR058240">
    <property type="entry name" value="rSAM_sf"/>
</dbReference>
<dbReference type="PROSITE" id="PS51918">
    <property type="entry name" value="RADICAL_SAM"/>
    <property type="match status" value="1"/>
</dbReference>
<keyword evidence="8" id="KW-1185">Reference proteome</keyword>
<dbReference type="GO" id="GO:0003824">
    <property type="term" value="F:catalytic activity"/>
    <property type="evidence" value="ECO:0007669"/>
    <property type="project" value="InterPro"/>
</dbReference>
<protein>
    <submittedName>
        <fullName evidence="7">Anaerobic ribonucleoside-triphosphate reductase activating protein</fullName>
    </submittedName>
</protein>
<dbReference type="CDD" id="cd01335">
    <property type="entry name" value="Radical_SAM"/>
    <property type="match status" value="1"/>
</dbReference>
<reference evidence="7" key="1">
    <citation type="submission" date="2008-06" db="EMBL/GenBank/DDBJ databases">
        <title>Complete sequence of chromosome of Prosthecochloris aestuarii DSM 271.</title>
        <authorList>
            <consortium name="US DOE Joint Genome Institute"/>
            <person name="Lucas S."/>
            <person name="Copeland A."/>
            <person name="Lapidus A."/>
            <person name="Glavina del Rio T."/>
            <person name="Dalin E."/>
            <person name="Tice H."/>
            <person name="Bruce D."/>
            <person name="Goodwin L."/>
            <person name="Pitluck S."/>
            <person name="Schmutz J."/>
            <person name="Larimer F."/>
            <person name="Land M."/>
            <person name="Hauser L."/>
            <person name="Kyrpides N."/>
            <person name="Anderson I."/>
            <person name="Liu Z."/>
            <person name="Li T."/>
            <person name="Zhao F."/>
            <person name="Overmann J."/>
            <person name="Bryant D.A."/>
            <person name="Richardson P."/>
        </authorList>
    </citation>
    <scope>NUCLEOTIDE SEQUENCE [LARGE SCALE GENOMIC DNA]</scope>
    <source>
        <strain evidence="7">DSM 271</strain>
    </source>
</reference>
<keyword evidence="2" id="KW-0949">S-adenosyl-L-methionine</keyword>
<dbReference type="Pfam" id="PF04055">
    <property type="entry name" value="Radical_SAM"/>
    <property type="match status" value="1"/>
</dbReference>
<evidence type="ECO:0000256" key="3">
    <source>
        <dbReference type="ARBA" id="ARBA00022723"/>
    </source>
</evidence>
<dbReference type="InterPro" id="IPR007197">
    <property type="entry name" value="rSAM"/>
</dbReference>
<dbReference type="AlphaFoldDB" id="B4S7B3"/>
<feature type="domain" description="Radical SAM core" evidence="6">
    <location>
        <begin position="33"/>
        <end position="251"/>
    </location>
</feature>
<dbReference type="InterPro" id="IPR050377">
    <property type="entry name" value="Radical_SAM_PqqE_MftC-like"/>
</dbReference>
<dbReference type="GO" id="GO:0046872">
    <property type="term" value="F:metal ion binding"/>
    <property type="evidence" value="ECO:0007669"/>
    <property type="project" value="UniProtKB-KW"/>
</dbReference>
<evidence type="ECO:0000256" key="2">
    <source>
        <dbReference type="ARBA" id="ARBA00022691"/>
    </source>
</evidence>
<dbReference type="InterPro" id="IPR013785">
    <property type="entry name" value="Aldolase_TIM"/>
</dbReference>
<dbReference type="PANTHER" id="PTHR11228:SF27">
    <property type="entry name" value="GLYCYL-RADICAL ENZYME ACTIVATING ENZYME MJ1227-RELATED"/>
    <property type="match status" value="1"/>
</dbReference>
<keyword evidence="5" id="KW-0411">Iron-sulfur</keyword>
<evidence type="ECO:0000256" key="1">
    <source>
        <dbReference type="ARBA" id="ARBA00001966"/>
    </source>
</evidence>
<dbReference type="Proteomes" id="UP000002725">
    <property type="component" value="Chromosome"/>
</dbReference>
<evidence type="ECO:0000256" key="5">
    <source>
        <dbReference type="ARBA" id="ARBA00023014"/>
    </source>
</evidence>
<gene>
    <name evidence="7" type="ordered locus">Paes_0907</name>
</gene>
<keyword evidence="3" id="KW-0479">Metal-binding</keyword>
<dbReference type="NCBIfam" id="TIGR02495">
    <property type="entry name" value="NrdG2"/>
    <property type="match status" value="1"/>
</dbReference>
<name>B4S7B3_PROA2</name>
<dbReference type="SUPFAM" id="SSF102114">
    <property type="entry name" value="Radical SAM enzymes"/>
    <property type="match status" value="1"/>
</dbReference>